<dbReference type="GO" id="GO:0006508">
    <property type="term" value="P:proteolysis"/>
    <property type="evidence" value="ECO:0007669"/>
    <property type="project" value="InterPro"/>
</dbReference>
<dbReference type="InterPro" id="IPR009003">
    <property type="entry name" value="Peptidase_S1_PA"/>
</dbReference>
<dbReference type="GeneTree" id="ENSGT00390000009571"/>
<dbReference type="AlphaFoldDB" id="A0AAQ4R4H4"/>
<dbReference type="PANTHER" id="PTHR24271:SF47">
    <property type="entry name" value="KALLIKREIN-1"/>
    <property type="match status" value="1"/>
</dbReference>
<evidence type="ECO:0000313" key="5">
    <source>
        <dbReference type="Proteomes" id="UP000007635"/>
    </source>
</evidence>
<feature type="domain" description="Peptidase S1" evidence="3">
    <location>
        <begin position="27"/>
        <end position="253"/>
    </location>
</feature>
<name>A0AAQ4R4H4_GASAC</name>
<protein>
    <recommendedName>
        <fullName evidence="3">Peptidase S1 domain-containing protein</fullName>
    </recommendedName>
</protein>
<dbReference type="InterPro" id="IPR001314">
    <property type="entry name" value="Peptidase_S1A"/>
</dbReference>
<accession>A0AAQ4R4H4</accession>
<dbReference type="Proteomes" id="UP000007635">
    <property type="component" value="Unassembled WGS sequence"/>
</dbReference>
<dbReference type="Pfam" id="PF00089">
    <property type="entry name" value="Trypsin"/>
    <property type="match status" value="1"/>
</dbReference>
<dbReference type="InterPro" id="IPR001254">
    <property type="entry name" value="Trypsin_dom"/>
</dbReference>
<dbReference type="GO" id="GO:0004252">
    <property type="term" value="F:serine-type endopeptidase activity"/>
    <property type="evidence" value="ECO:0007669"/>
    <property type="project" value="InterPro"/>
</dbReference>
<reference evidence="4 5" key="1">
    <citation type="journal article" date="2021" name="G3 (Bethesda)">
        <title>Improved contiguity of the threespine stickleback genome using long-read sequencing.</title>
        <authorList>
            <person name="Nath S."/>
            <person name="Shaw D.E."/>
            <person name="White M.A."/>
        </authorList>
    </citation>
    <scope>NUCLEOTIDE SEQUENCE [LARGE SCALE GENOMIC DNA]</scope>
    <source>
        <strain evidence="4 5">Lake Benthic</strain>
    </source>
</reference>
<dbReference type="PROSITE" id="PS50240">
    <property type="entry name" value="TRYPSIN_DOM"/>
    <property type="match status" value="1"/>
</dbReference>
<keyword evidence="1" id="KW-1015">Disulfide bond</keyword>
<dbReference type="InterPro" id="IPR018114">
    <property type="entry name" value="TRYPSIN_HIS"/>
</dbReference>
<feature type="chain" id="PRO_5042855431" description="Peptidase S1 domain-containing protein" evidence="2">
    <location>
        <begin position="19"/>
        <end position="257"/>
    </location>
</feature>
<dbReference type="PRINTS" id="PR00722">
    <property type="entry name" value="CHYMOTRYPSIN"/>
</dbReference>
<dbReference type="PROSITE" id="PS00134">
    <property type="entry name" value="TRYPSIN_HIS"/>
    <property type="match status" value="1"/>
</dbReference>
<evidence type="ECO:0000259" key="3">
    <source>
        <dbReference type="PROSITE" id="PS50240"/>
    </source>
</evidence>
<dbReference type="InterPro" id="IPR043504">
    <property type="entry name" value="Peptidase_S1_PA_chymotrypsin"/>
</dbReference>
<evidence type="ECO:0000256" key="2">
    <source>
        <dbReference type="SAM" id="SignalP"/>
    </source>
</evidence>
<sequence length="257" mass="28232">MAAMTGLVLLLWAGVTVASQVDLHKRIYGGRDCRSDERPHHVVLISDNITHESLCGGTLISDRWVLTAAHCYNLGWTLTAILGELRNPTERHDIRDPPVFFTHTEIIEKHDIMLLKLPKKTALPRAVLPPDCSGHPNNGKQVTVAGRSRTNSSSGDKKVTLRLDLTLPLQCLDIKVVTCRYCSIDTKYVYPNVFCYEEAGKDTTGGDSGGGVMYGGKLYGVHVLGGTKLCTTQATAVKVCEKIYLDWIKKTTGIQIP</sequence>
<keyword evidence="5" id="KW-1185">Reference proteome</keyword>
<feature type="signal peptide" evidence="2">
    <location>
        <begin position="1"/>
        <end position="18"/>
    </location>
</feature>
<organism evidence="4 5">
    <name type="scientific">Gasterosteus aculeatus aculeatus</name>
    <name type="common">three-spined stickleback</name>
    <dbReference type="NCBI Taxonomy" id="481459"/>
    <lineage>
        <taxon>Eukaryota</taxon>
        <taxon>Metazoa</taxon>
        <taxon>Chordata</taxon>
        <taxon>Craniata</taxon>
        <taxon>Vertebrata</taxon>
        <taxon>Euteleostomi</taxon>
        <taxon>Actinopterygii</taxon>
        <taxon>Neopterygii</taxon>
        <taxon>Teleostei</taxon>
        <taxon>Neoteleostei</taxon>
        <taxon>Acanthomorphata</taxon>
        <taxon>Eupercaria</taxon>
        <taxon>Perciformes</taxon>
        <taxon>Cottioidei</taxon>
        <taxon>Gasterosteales</taxon>
        <taxon>Gasterosteidae</taxon>
        <taxon>Gasterosteus</taxon>
    </lineage>
</organism>
<dbReference type="Gene3D" id="2.40.10.10">
    <property type="entry name" value="Trypsin-like serine proteases"/>
    <property type="match status" value="1"/>
</dbReference>
<evidence type="ECO:0000256" key="1">
    <source>
        <dbReference type="ARBA" id="ARBA00023157"/>
    </source>
</evidence>
<dbReference type="SUPFAM" id="SSF50494">
    <property type="entry name" value="Trypsin-like serine proteases"/>
    <property type="match status" value="1"/>
</dbReference>
<dbReference type="SMART" id="SM00020">
    <property type="entry name" value="Tryp_SPc"/>
    <property type="match status" value="1"/>
</dbReference>
<keyword evidence="2" id="KW-0732">Signal</keyword>
<dbReference type="Ensembl" id="ENSGACT00000075730.1">
    <property type="protein sequence ID" value="ENSGACP00000058475.1"/>
    <property type="gene ID" value="ENSGACG00000035844.1"/>
</dbReference>
<reference evidence="4" key="3">
    <citation type="submission" date="2025-09" db="UniProtKB">
        <authorList>
            <consortium name="Ensembl"/>
        </authorList>
    </citation>
    <scope>IDENTIFICATION</scope>
</reference>
<evidence type="ECO:0000313" key="4">
    <source>
        <dbReference type="Ensembl" id="ENSGACP00000058475.1"/>
    </source>
</evidence>
<proteinExistence type="predicted"/>
<reference evidence="4" key="2">
    <citation type="submission" date="2025-08" db="UniProtKB">
        <authorList>
            <consortium name="Ensembl"/>
        </authorList>
    </citation>
    <scope>IDENTIFICATION</scope>
</reference>
<dbReference type="PANTHER" id="PTHR24271">
    <property type="entry name" value="KALLIKREIN-RELATED"/>
    <property type="match status" value="1"/>
</dbReference>